<reference evidence="2" key="3">
    <citation type="submission" date="2023-01" db="EMBL/GenBank/DDBJ databases">
        <authorList>
            <person name="Sun Q."/>
            <person name="Evtushenko L."/>
        </authorList>
    </citation>
    <scope>NUCLEOTIDE SEQUENCE</scope>
    <source>
        <strain evidence="2">VKM B-1606</strain>
    </source>
</reference>
<dbReference type="AlphaFoldDB" id="A0A9W6MST9"/>
<keyword evidence="4" id="KW-1185">Reference proteome</keyword>
<feature type="transmembrane region" description="Helical" evidence="1">
    <location>
        <begin position="153"/>
        <end position="172"/>
    </location>
</feature>
<reference evidence="2" key="1">
    <citation type="journal article" date="2014" name="Int. J. Syst. Evol. Microbiol.">
        <title>Complete genome sequence of Corynebacterium casei LMG S-19264T (=DSM 44701T), isolated from a smear-ripened cheese.</title>
        <authorList>
            <consortium name="US DOE Joint Genome Institute (JGI-PGF)"/>
            <person name="Walter F."/>
            <person name="Albersmeier A."/>
            <person name="Kalinowski J."/>
            <person name="Ruckert C."/>
        </authorList>
    </citation>
    <scope>NUCLEOTIDE SEQUENCE</scope>
    <source>
        <strain evidence="2">VKM B-1606</strain>
    </source>
</reference>
<feature type="transmembrane region" description="Helical" evidence="1">
    <location>
        <begin position="16"/>
        <end position="38"/>
    </location>
</feature>
<feature type="transmembrane region" description="Helical" evidence="1">
    <location>
        <begin position="258"/>
        <end position="280"/>
    </location>
</feature>
<feature type="transmembrane region" description="Helical" evidence="1">
    <location>
        <begin position="50"/>
        <end position="70"/>
    </location>
</feature>
<comment type="caution">
    <text evidence="2">The sequence shown here is derived from an EMBL/GenBank/DDBJ whole genome shotgun (WGS) entry which is preliminary data.</text>
</comment>
<dbReference type="RefSeq" id="WP_204950597.1">
    <property type="nucleotide sequence ID" value="NZ_BSFF01000003.1"/>
</dbReference>
<dbReference type="InterPro" id="IPR013416">
    <property type="entry name" value="CHP02587_IM"/>
</dbReference>
<feature type="transmembrane region" description="Helical" evidence="1">
    <location>
        <begin position="184"/>
        <end position="206"/>
    </location>
</feature>
<dbReference type="Proteomes" id="UP000758856">
    <property type="component" value="Unassembled WGS sequence"/>
</dbReference>
<gene>
    <name evidence="2" type="ORF">GCM10008170_24000</name>
    <name evidence="3" type="ORF">JOD31_002417</name>
</gene>
<name>A0A9W6MST9_9HYPH</name>
<dbReference type="NCBIfam" id="TIGR02587">
    <property type="entry name" value="TIGR02587 family membrane protein"/>
    <property type="match status" value="1"/>
</dbReference>
<feature type="transmembrane region" description="Helical" evidence="1">
    <location>
        <begin position="226"/>
        <end position="246"/>
    </location>
</feature>
<evidence type="ECO:0000313" key="2">
    <source>
        <dbReference type="EMBL" id="GLK56381.1"/>
    </source>
</evidence>
<feature type="transmembrane region" description="Helical" evidence="1">
    <location>
        <begin position="85"/>
        <end position="106"/>
    </location>
</feature>
<dbReference type="EMBL" id="JAFBCY010000003">
    <property type="protein sequence ID" value="MBM7852175.1"/>
    <property type="molecule type" value="Genomic_DNA"/>
</dbReference>
<organism evidence="2 5">
    <name type="scientific">Methylopila capsulata</name>
    <dbReference type="NCBI Taxonomy" id="61654"/>
    <lineage>
        <taxon>Bacteria</taxon>
        <taxon>Pseudomonadati</taxon>
        <taxon>Pseudomonadota</taxon>
        <taxon>Alphaproteobacteria</taxon>
        <taxon>Hyphomicrobiales</taxon>
        <taxon>Methylopilaceae</taxon>
        <taxon>Methylopila</taxon>
    </lineage>
</organism>
<dbReference type="Proteomes" id="UP001143400">
    <property type="component" value="Unassembled WGS sequence"/>
</dbReference>
<keyword evidence="1" id="KW-1133">Transmembrane helix</keyword>
<protein>
    <submittedName>
        <fullName evidence="2 3">Membrane protein</fullName>
    </submittedName>
</protein>
<proteinExistence type="predicted"/>
<dbReference type="InterPro" id="IPR024464">
    <property type="entry name" value="DUF2391"/>
</dbReference>
<evidence type="ECO:0000313" key="4">
    <source>
        <dbReference type="Proteomes" id="UP000758856"/>
    </source>
</evidence>
<evidence type="ECO:0000256" key="1">
    <source>
        <dbReference type="SAM" id="Phobius"/>
    </source>
</evidence>
<evidence type="ECO:0000313" key="5">
    <source>
        <dbReference type="Proteomes" id="UP001143400"/>
    </source>
</evidence>
<keyword evidence="1" id="KW-0812">Transmembrane</keyword>
<evidence type="ECO:0000313" key="3">
    <source>
        <dbReference type="EMBL" id="MBM7852175.1"/>
    </source>
</evidence>
<reference evidence="3 4" key="2">
    <citation type="submission" date="2021-01" db="EMBL/GenBank/DDBJ databases">
        <title>Genomic Encyclopedia of Type Strains, Phase IV (KMG-IV): sequencing the most valuable type-strain genomes for metagenomic binning, comparative biology and taxonomic classification.</title>
        <authorList>
            <person name="Goeker M."/>
        </authorList>
    </citation>
    <scope>NUCLEOTIDE SEQUENCE [LARGE SCALE GENOMIC DNA]</scope>
    <source>
        <strain evidence="3 4">DSM 6130</strain>
    </source>
</reference>
<keyword evidence="1" id="KW-0472">Membrane</keyword>
<sequence>MASAQSPSRREIEVEFLAGVGRAVGGAVVFSLPVLMTMEMWSLGASLDRWRMLALVAGLIPLLVGLSRFIGFEETTCWRDDIRDALVAFAVGVVTSAVILSLFGLIEPRMSFDEIMGAIVIESVPASLGAVVAQGQFGKPDESDERHAREAGYWAELLFMAAGAIYLCFSVAPTEEVDLISAEMTPFHAIVLVLVSLAAMHSVVYVLQYAGQEPVEPEGAGFWSLFARYTVVGYALSLLVCFALMWTFGRFDDLGIEAALRLCVTLGFPAAVGAAFARLIV</sequence>
<accession>A0A9W6MST9</accession>
<dbReference type="EMBL" id="BSFF01000003">
    <property type="protein sequence ID" value="GLK56381.1"/>
    <property type="molecule type" value="Genomic_DNA"/>
</dbReference>
<dbReference type="Pfam" id="PF09622">
    <property type="entry name" value="DUF2391"/>
    <property type="match status" value="1"/>
</dbReference>